<evidence type="ECO:0000313" key="3">
    <source>
        <dbReference type="WBParaSite" id="ACRNAN_scaffold443.g24765.t1"/>
    </source>
</evidence>
<keyword evidence="2" id="KW-1185">Reference proteome</keyword>
<name>A0A914DXK0_9BILA</name>
<evidence type="ECO:0000256" key="1">
    <source>
        <dbReference type="SAM" id="Phobius"/>
    </source>
</evidence>
<evidence type="ECO:0000313" key="2">
    <source>
        <dbReference type="Proteomes" id="UP000887540"/>
    </source>
</evidence>
<reference evidence="3" key="1">
    <citation type="submission" date="2022-11" db="UniProtKB">
        <authorList>
            <consortium name="WormBaseParasite"/>
        </authorList>
    </citation>
    <scope>IDENTIFICATION</scope>
</reference>
<keyword evidence="1" id="KW-1133">Transmembrane helix</keyword>
<accession>A0A914DXK0</accession>
<keyword evidence="1" id="KW-0812">Transmembrane</keyword>
<proteinExistence type="predicted"/>
<sequence>MIFVMYWKYKGHIDSLNKKLIELNKHYPNSTNRTNNRIILINASAMCIACLFSGIITTILAYDQRNERTMIDRRAQEVVFQTP</sequence>
<organism evidence="2 3">
    <name type="scientific">Acrobeloides nanus</name>
    <dbReference type="NCBI Taxonomy" id="290746"/>
    <lineage>
        <taxon>Eukaryota</taxon>
        <taxon>Metazoa</taxon>
        <taxon>Ecdysozoa</taxon>
        <taxon>Nematoda</taxon>
        <taxon>Chromadorea</taxon>
        <taxon>Rhabditida</taxon>
        <taxon>Tylenchina</taxon>
        <taxon>Cephalobomorpha</taxon>
        <taxon>Cephaloboidea</taxon>
        <taxon>Cephalobidae</taxon>
        <taxon>Acrobeloides</taxon>
    </lineage>
</organism>
<keyword evidence="1" id="KW-0472">Membrane</keyword>
<dbReference type="AlphaFoldDB" id="A0A914DXK0"/>
<dbReference type="Proteomes" id="UP000887540">
    <property type="component" value="Unplaced"/>
</dbReference>
<dbReference type="WBParaSite" id="ACRNAN_scaffold443.g24765.t1">
    <property type="protein sequence ID" value="ACRNAN_scaffold443.g24765.t1"/>
    <property type="gene ID" value="ACRNAN_scaffold443.g24765"/>
</dbReference>
<feature type="transmembrane region" description="Helical" evidence="1">
    <location>
        <begin position="38"/>
        <end position="62"/>
    </location>
</feature>
<protein>
    <submittedName>
        <fullName evidence="3">Uncharacterized protein</fullName>
    </submittedName>
</protein>